<evidence type="ECO:0000313" key="2">
    <source>
        <dbReference type="Proteomes" id="UP001297361"/>
    </source>
</evidence>
<dbReference type="Gene3D" id="2.160.10.10">
    <property type="entry name" value="Hexapeptide repeat proteins"/>
    <property type="match status" value="1"/>
</dbReference>
<dbReference type="RefSeq" id="WP_103700686.1">
    <property type="nucleotide sequence ID" value="NZ_JAJFNJ020000003.1"/>
</dbReference>
<dbReference type="AlphaFoldDB" id="A0AAJ2X671"/>
<organism evidence="1 2">
    <name type="scientific">Xanthomonas campestris pv. papavericola</name>
    <dbReference type="NCBI Taxonomy" id="487881"/>
    <lineage>
        <taxon>Bacteria</taxon>
        <taxon>Pseudomonadati</taxon>
        <taxon>Pseudomonadota</taxon>
        <taxon>Gammaproteobacteria</taxon>
        <taxon>Lysobacterales</taxon>
        <taxon>Lysobacteraceae</taxon>
        <taxon>Xanthomonas</taxon>
    </lineage>
</organism>
<accession>A0AAJ2X671</accession>
<name>A0AAJ2X671_XANCA</name>
<evidence type="ECO:0000313" key="1">
    <source>
        <dbReference type="EMBL" id="MEC3889574.1"/>
    </source>
</evidence>
<protein>
    <submittedName>
        <fullName evidence="1">Acetyltransferase</fullName>
    </submittedName>
</protein>
<dbReference type="SUPFAM" id="SSF51161">
    <property type="entry name" value="Trimeric LpxA-like enzymes"/>
    <property type="match status" value="1"/>
</dbReference>
<reference evidence="1" key="1">
    <citation type="submission" date="2021-10" db="EMBL/GenBank/DDBJ databases">
        <authorList>
            <person name="Hussein R."/>
            <person name="Harrison J."/>
            <person name="Studholme D.J."/>
            <person name="Vicente J."/>
            <person name="Grant M."/>
        </authorList>
    </citation>
    <scope>NUCLEOTIDE SEQUENCE</scope>
    <source>
        <strain evidence="1">NCPPB 2970</strain>
    </source>
</reference>
<dbReference type="EMBL" id="JAJFNJ020000003">
    <property type="protein sequence ID" value="MEC3889574.1"/>
    <property type="molecule type" value="Genomic_DNA"/>
</dbReference>
<comment type="caution">
    <text evidence="1">The sequence shown here is derived from an EMBL/GenBank/DDBJ whole genome shotgun (WGS) entry which is preliminary data.</text>
</comment>
<proteinExistence type="predicted"/>
<reference evidence="1" key="2">
    <citation type="submission" date="2024-01" db="EMBL/GenBank/DDBJ databases">
        <title>Long-read genome sequencing of X. campestris pv. papavericola.</title>
        <authorList>
            <person name="Hussain R.M.F."/>
            <person name="Greer S."/>
            <person name="Harrison J."/>
            <person name="Grant M."/>
            <person name="Vicente J."/>
            <person name="Studholme D.J."/>
        </authorList>
    </citation>
    <scope>NUCLEOTIDE SEQUENCE</scope>
    <source>
        <strain evidence="1">NCPPB 2970</strain>
    </source>
</reference>
<gene>
    <name evidence="1" type="ORF">LLE72_017925</name>
</gene>
<dbReference type="InterPro" id="IPR011004">
    <property type="entry name" value="Trimer_LpxA-like_sf"/>
</dbReference>
<dbReference type="Proteomes" id="UP001297361">
    <property type="component" value="Unassembled WGS sequence"/>
</dbReference>
<sequence length="205" mass="21624">MTRQIVAGTGWALDTAFELAGQLGLEPMRLSLTSTDGYNFDISSLRAEHPSEDTAVFVALDERAINYARQSLIAVVRLAGYRTFNLVSPSAVVEPGVRLMGNVLVGPGCSIASGCTLGMGSWLDRQVVLDRDVKLGSCVSLRAGVLLAEQVQIGTGSTLSAGSIACARTQVGKHCEWLLGGQLPAALADRSFFDGLLVDGARILQ</sequence>